<proteinExistence type="predicted"/>
<name>A0ABU6C4I0_9ACTN</name>
<evidence type="ECO:0000313" key="4">
    <source>
        <dbReference type="Proteomes" id="UP001352223"/>
    </source>
</evidence>
<evidence type="ECO:0000313" key="3">
    <source>
        <dbReference type="EMBL" id="MEB3959635.1"/>
    </source>
</evidence>
<dbReference type="RefSeq" id="WP_324766617.1">
    <property type="nucleotide sequence ID" value="NZ_BAAATS010000023.1"/>
</dbReference>
<feature type="signal peptide" evidence="2">
    <location>
        <begin position="1"/>
        <end position="38"/>
    </location>
</feature>
<evidence type="ECO:0000256" key="2">
    <source>
        <dbReference type="SAM" id="SignalP"/>
    </source>
</evidence>
<evidence type="ECO:0000256" key="1">
    <source>
        <dbReference type="SAM" id="MobiDB-lite"/>
    </source>
</evidence>
<dbReference type="Pfam" id="PF19797">
    <property type="entry name" value="DUF6281"/>
    <property type="match status" value="1"/>
</dbReference>
<protein>
    <submittedName>
        <fullName evidence="3">DUF6281 family protein</fullName>
    </submittedName>
</protein>
<sequence>MTGKQMASWTARRRFARSVSVRAALAAAALIMSTSCTGAGTTQGGADSSCAALLEYEGRTYLGHGLYPDGEGDSDDGRVGRRLGTGAIPGCDDTPTDDDQEATSEPVTVYAIAGVDPIYAVTVDHPAGGTLYIEQASKKTLPELRRLIKAQELDAATK</sequence>
<comment type="caution">
    <text evidence="3">The sequence shown here is derived from an EMBL/GenBank/DDBJ whole genome shotgun (WGS) entry which is preliminary data.</text>
</comment>
<dbReference type="Proteomes" id="UP001352223">
    <property type="component" value="Unassembled WGS sequence"/>
</dbReference>
<keyword evidence="4" id="KW-1185">Reference proteome</keyword>
<gene>
    <name evidence="3" type="ORF">OKJ48_05125</name>
</gene>
<feature type="region of interest" description="Disordered" evidence="1">
    <location>
        <begin position="67"/>
        <end position="103"/>
    </location>
</feature>
<keyword evidence="2" id="KW-0732">Signal</keyword>
<organism evidence="3 4">
    <name type="scientific">Streptomyces kunmingensis</name>
    <dbReference type="NCBI Taxonomy" id="68225"/>
    <lineage>
        <taxon>Bacteria</taxon>
        <taxon>Bacillati</taxon>
        <taxon>Actinomycetota</taxon>
        <taxon>Actinomycetes</taxon>
        <taxon>Kitasatosporales</taxon>
        <taxon>Streptomycetaceae</taxon>
        <taxon>Streptomyces</taxon>
    </lineage>
</organism>
<dbReference type="InterPro" id="IPR046248">
    <property type="entry name" value="DUF6281"/>
</dbReference>
<accession>A0ABU6C4I0</accession>
<reference evidence="3 4" key="1">
    <citation type="submission" date="2022-10" db="EMBL/GenBank/DDBJ databases">
        <authorList>
            <person name="Xie J."/>
            <person name="Shen N."/>
        </authorList>
    </citation>
    <scope>NUCLEOTIDE SEQUENCE [LARGE SCALE GENOMIC DNA]</scope>
    <source>
        <strain evidence="3 4">DSM 41681</strain>
    </source>
</reference>
<dbReference type="EMBL" id="JAOZYB010000022">
    <property type="protein sequence ID" value="MEB3959635.1"/>
    <property type="molecule type" value="Genomic_DNA"/>
</dbReference>
<feature type="chain" id="PRO_5047063502" evidence="2">
    <location>
        <begin position="39"/>
        <end position="158"/>
    </location>
</feature>